<accession>A0A382UAI2</accession>
<feature type="non-terminal residue" evidence="1">
    <location>
        <position position="1"/>
    </location>
</feature>
<proteinExistence type="predicted"/>
<dbReference type="AlphaFoldDB" id="A0A382UAI2"/>
<name>A0A382UAI2_9ZZZZ</name>
<reference evidence="1" key="1">
    <citation type="submission" date="2018-05" db="EMBL/GenBank/DDBJ databases">
        <authorList>
            <person name="Lanie J.A."/>
            <person name="Ng W.-L."/>
            <person name="Kazmierczak K.M."/>
            <person name="Andrzejewski T.M."/>
            <person name="Davidsen T.M."/>
            <person name="Wayne K.J."/>
            <person name="Tettelin H."/>
            <person name="Glass J.I."/>
            <person name="Rusch D."/>
            <person name="Podicherti R."/>
            <person name="Tsui H.-C.T."/>
            <person name="Winkler M.E."/>
        </authorList>
    </citation>
    <scope>NUCLEOTIDE SEQUENCE</scope>
</reference>
<sequence>DIEQITETLGNSRYFYGLRRTSEGELFISKVDLLELKDGVQVNRPGAVSDNFNDFSRGVDFFDGRDGQHRKNYKNLVYEQYKWDGRNIFYYVNTDGELVLRINEQYTYEA</sequence>
<evidence type="ECO:0000313" key="1">
    <source>
        <dbReference type="EMBL" id="SVD31259.1"/>
    </source>
</evidence>
<dbReference type="EMBL" id="UINC01142739">
    <property type="protein sequence ID" value="SVD31259.1"/>
    <property type="molecule type" value="Genomic_DNA"/>
</dbReference>
<organism evidence="1">
    <name type="scientific">marine metagenome</name>
    <dbReference type="NCBI Taxonomy" id="408172"/>
    <lineage>
        <taxon>unclassified sequences</taxon>
        <taxon>metagenomes</taxon>
        <taxon>ecological metagenomes</taxon>
    </lineage>
</organism>
<gene>
    <name evidence="1" type="ORF">METZ01_LOCUS384113</name>
</gene>
<protein>
    <submittedName>
        <fullName evidence="1">Uncharacterized protein</fullName>
    </submittedName>
</protein>